<dbReference type="Pfam" id="PF02108">
    <property type="entry name" value="FliH"/>
    <property type="match status" value="1"/>
</dbReference>
<dbReference type="EMBL" id="CP036526">
    <property type="protein sequence ID" value="QDT08541.1"/>
    <property type="molecule type" value="Genomic_DNA"/>
</dbReference>
<organism evidence="9 10">
    <name type="scientific">Stieleria marina</name>
    <dbReference type="NCBI Taxonomy" id="1930275"/>
    <lineage>
        <taxon>Bacteria</taxon>
        <taxon>Pseudomonadati</taxon>
        <taxon>Planctomycetota</taxon>
        <taxon>Planctomycetia</taxon>
        <taxon>Pirellulales</taxon>
        <taxon>Pirellulaceae</taxon>
        <taxon>Stieleria</taxon>
    </lineage>
</organism>
<gene>
    <name evidence="9" type="ORF">K239x_04800</name>
</gene>
<dbReference type="GO" id="GO:0044781">
    <property type="term" value="P:bacterial-type flagellum organization"/>
    <property type="evidence" value="ECO:0007669"/>
    <property type="project" value="UniProtKB-KW"/>
</dbReference>
<dbReference type="OrthoDB" id="264725at2"/>
<accession>A0A517NN44</accession>
<dbReference type="PANTHER" id="PTHR34982">
    <property type="entry name" value="YOP PROTEINS TRANSLOCATION PROTEIN L"/>
    <property type="match status" value="1"/>
</dbReference>
<comment type="similarity">
    <text evidence="2">Belongs to the FliH family.</text>
</comment>
<evidence type="ECO:0000256" key="4">
    <source>
        <dbReference type="ARBA" id="ARBA00022448"/>
    </source>
</evidence>
<keyword evidence="9" id="KW-0969">Cilium</keyword>
<keyword evidence="6" id="KW-0653">Protein transport</keyword>
<keyword evidence="10" id="KW-1185">Reference proteome</keyword>
<sequence>MASVFKTDSACSESLVAKAAKSISGLAGFNLSDLADEGRRQLDHSQQESDQILASARAEAILIRKDAQQQGYKDGLAQAAVDAESRLQAAAIDRAQSGLDLVQSALDQIQSIHQSWMDQYAESLTATVLAATRRILSRELAYDPQLIVAWAKQAVQSTRSASHLTVAVHPETLALIGQSLDDMLSSPDLPEQTFVEPDESVGLTEIVVRQSGGEIHAGLQAQLQRLEELLA</sequence>
<keyword evidence="9" id="KW-0282">Flagellum</keyword>
<keyword evidence="9" id="KW-0966">Cell projection</keyword>
<evidence type="ECO:0000313" key="9">
    <source>
        <dbReference type="EMBL" id="QDT08541.1"/>
    </source>
</evidence>
<keyword evidence="4" id="KW-0813">Transport</keyword>
<evidence type="ECO:0000313" key="10">
    <source>
        <dbReference type="Proteomes" id="UP000319817"/>
    </source>
</evidence>
<dbReference type="PANTHER" id="PTHR34982:SF1">
    <property type="entry name" value="FLAGELLAR ASSEMBLY PROTEIN FLIH"/>
    <property type="match status" value="1"/>
</dbReference>
<dbReference type="InterPro" id="IPR018035">
    <property type="entry name" value="Flagellar_FliH/T3SS_HrpE"/>
</dbReference>
<evidence type="ECO:0000256" key="1">
    <source>
        <dbReference type="ARBA" id="ARBA00003041"/>
    </source>
</evidence>
<name>A0A517NN44_9BACT</name>
<dbReference type="AlphaFoldDB" id="A0A517NN44"/>
<evidence type="ECO:0000256" key="2">
    <source>
        <dbReference type="ARBA" id="ARBA00006602"/>
    </source>
</evidence>
<dbReference type="GO" id="GO:0015031">
    <property type="term" value="P:protein transport"/>
    <property type="evidence" value="ECO:0007669"/>
    <property type="project" value="UniProtKB-KW"/>
</dbReference>
<dbReference type="GO" id="GO:0005829">
    <property type="term" value="C:cytosol"/>
    <property type="evidence" value="ECO:0007669"/>
    <property type="project" value="TreeGrafter"/>
</dbReference>
<dbReference type="InterPro" id="IPR051472">
    <property type="entry name" value="T3SS_Stator/FliH"/>
</dbReference>
<keyword evidence="5" id="KW-1005">Bacterial flagellum biogenesis</keyword>
<dbReference type="Proteomes" id="UP000319817">
    <property type="component" value="Chromosome"/>
</dbReference>
<proteinExistence type="inferred from homology"/>
<keyword evidence="7" id="KW-1006">Bacterial flagellum protein export</keyword>
<evidence type="ECO:0000256" key="5">
    <source>
        <dbReference type="ARBA" id="ARBA00022795"/>
    </source>
</evidence>
<protein>
    <recommendedName>
        <fullName evidence="3">Flagellar assembly protein FliH</fullName>
    </recommendedName>
</protein>
<evidence type="ECO:0000256" key="3">
    <source>
        <dbReference type="ARBA" id="ARBA00016507"/>
    </source>
</evidence>
<evidence type="ECO:0000259" key="8">
    <source>
        <dbReference type="Pfam" id="PF02108"/>
    </source>
</evidence>
<evidence type="ECO:0000256" key="7">
    <source>
        <dbReference type="ARBA" id="ARBA00023225"/>
    </source>
</evidence>
<comment type="function">
    <text evidence="1">Needed for flagellar regrowth and assembly.</text>
</comment>
<evidence type="ECO:0000256" key="6">
    <source>
        <dbReference type="ARBA" id="ARBA00022927"/>
    </source>
</evidence>
<feature type="domain" description="Flagellar assembly protein FliH/Type III secretion system HrpE" evidence="8">
    <location>
        <begin position="103"/>
        <end position="226"/>
    </location>
</feature>
<dbReference type="RefSeq" id="WP_145416068.1">
    <property type="nucleotide sequence ID" value="NZ_CP036526.1"/>
</dbReference>
<reference evidence="9 10" key="1">
    <citation type="submission" date="2019-02" db="EMBL/GenBank/DDBJ databases">
        <title>Deep-cultivation of Planctomycetes and their phenomic and genomic characterization uncovers novel biology.</title>
        <authorList>
            <person name="Wiegand S."/>
            <person name="Jogler M."/>
            <person name="Boedeker C."/>
            <person name="Pinto D."/>
            <person name="Vollmers J."/>
            <person name="Rivas-Marin E."/>
            <person name="Kohn T."/>
            <person name="Peeters S.H."/>
            <person name="Heuer A."/>
            <person name="Rast P."/>
            <person name="Oberbeckmann S."/>
            <person name="Bunk B."/>
            <person name="Jeske O."/>
            <person name="Meyerdierks A."/>
            <person name="Storesund J.E."/>
            <person name="Kallscheuer N."/>
            <person name="Luecker S."/>
            <person name="Lage O.M."/>
            <person name="Pohl T."/>
            <person name="Merkel B.J."/>
            <person name="Hornburger P."/>
            <person name="Mueller R.-W."/>
            <person name="Bruemmer F."/>
            <person name="Labrenz M."/>
            <person name="Spormann A.M."/>
            <person name="Op den Camp H."/>
            <person name="Overmann J."/>
            <person name="Amann R."/>
            <person name="Jetten M.S.M."/>
            <person name="Mascher T."/>
            <person name="Medema M.H."/>
            <person name="Devos D.P."/>
            <person name="Kaster A.-K."/>
            <person name="Ovreas L."/>
            <person name="Rohde M."/>
            <person name="Galperin M.Y."/>
            <person name="Jogler C."/>
        </authorList>
    </citation>
    <scope>NUCLEOTIDE SEQUENCE [LARGE SCALE GENOMIC DNA]</scope>
    <source>
        <strain evidence="9 10">K23_9</strain>
    </source>
</reference>